<dbReference type="PRINTS" id="PR00344">
    <property type="entry name" value="BCTRLSENSOR"/>
</dbReference>
<dbReference type="SUPFAM" id="SSF55874">
    <property type="entry name" value="ATPase domain of HSP90 chaperone/DNA topoisomerase II/histidine kinase"/>
    <property type="match status" value="1"/>
</dbReference>
<dbReference type="PROSITE" id="PS50109">
    <property type="entry name" value="HIS_KIN"/>
    <property type="match status" value="1"/>
</dbReference>
<dbReference type="PANTHER" id="PTHR43065:SF42">
    <property type="entry name" value="TWO-COMPONENT SENSOR PPRA"/>
    <property type="match status" value="1"/>
</dbReference>
<feature type="domain" description="Histidine kinase" evidence="4">
    <location>
        <begin position="163"/>
        <end position="372"/>
    </location>
</feature>
<evidence type="ECO:0000256" key="2">
    <source>
        <dbReference type="ARBA" id="ARBA00012438"/>
    </source>
</evidence>
<dbReference type="Pfam" id="PF00512">
    <property type="entry name" value="HisKA"/>
    <property type="match status" value="1"/>
</dbReference>
<evidence type="ECO:0000259" key="4">
    <source>
        <dbReference type="PROSITE" id="PS50109"/>
    </source>
</evidence>
<dbReference type="RefSeq" id="WP_183351952.1">
    <property type="nucleotide sequence ID" value="NZ_JACHEO010000020.1"/>
</dbReference>
<dbReference type="Gene3D" id="3.30.565.10">
    <property type="entry name" value="Histidine kinase-like ATPase, C-terminal domain"/>
    <property type="match status" value="1"/>
</dbReference>
<dbReference type="Proteomes" id="UP000539642">
    <property type="component" value="Unassembled WGS sequence"/>
</dbReference>
<sequence length="390" mass="41846">MQEQALLEERAKLIERNKELSCLYEIAKIVAHSGTTFAEVLQAIVRVLPSAFHDPERVCARIVVTGQEFQSDGFTASTQVLHADLPLEGDERGAIEVFALDRGRTADPAGDPFLAEERQLLQAIAGQVSLMIGIHLANERRARLESQLRHADRLAKVGQLTAGVAHELNEPLAAILGFAQLAAKKIDAPEQAGRYLERIIQSSLHAREIIRKMLLFSSPGVGRTGPVDLNRVIAEGLAILEPRFARSAIRVVTDLAPGLEPIEADSAQLTQVLVNLALNAVQAMTEGGALSLRTERGEGEVRLVVADAGTGMDAATVEQIFLPFFTTREVDEGTGLGLSVVHGIVTAHGGRIDVQSRPGRGTICTISLPTRRDAEVEAAAAAKGRTEHGS</sequence>
<dbReference type="InterPro" id="IPR005467">
    <property type="entry name" value="His_kinase_dom"/>
</dbReference>
<dbReference type="InterPro" id="IPR036890">
    <property type="entry name" value="HATPase_C_sf"/>
</dbReference>
<evidence type="ECO:0000256" key="3">
    <source>
        <dbReference type="ARBA" id="ARBA00022553"/>
    </source>
</evidence>
<name>A0A840V833_9BACT</name>
<comment type="catalytic activity">
    <reaction evidence="1">
        <text>ATP + protein L-histidine = ADP + protein N-phospho-L-histidine.</text>
        <dbReference type="EC" id="2.7.13.3"/>
    </reaction>
</comment>
<dbReference type="InterPro" id="IPR003594">
    <property type="entry name" value="HATPase_dom"/>
</dbReference>
<dbReference type="EC" id="2.7.13.3" evidence="2"/>
<dbReference type="Gene3D" id="1.10.287.130">
    <property type="match status" value="1"/>
</dbReference>
<dbReference type="InterPro" id="IPR004358">
    <property type="entry name" value="Sig_transdc_His_kin-like_C"/>
</dbReference>
<dbReference type="InterPro" id="IPR003661">
    <property type="entry name" value="HisK_dim/P_dom"/>
</dbReference>
<evidence type="ECO:0000313" key="5">
    <source>
        <dbReference type="EMBL" id="MBB5349141.1"/>
    </source>
</evidence>
<evidence type="ECO:0000313" key="6">
    <source>
        <dbReference type="Proteomes" id="UP000539642"/>
    </source>
</evidence>
<dbReference type="SUPFAM" id="SSF47384">
    <property type="entry name" value="Homodimeric domain of signal transducing histidine kinase"/>
    <property type="match status" value="1"/>
</dbReference>
<comment type="caution">
    <text evidence="5">The sequence shown here is derived from an EMBL/GenBank/DDBJ whole genome shotgun (WGS) entry which is preliminary data.</text>
</comment>
<keyword evidence="3" id="KW-0597">Phosphoprotein</keyword>
<organism evidence="5 6">
    <name type="scientific">Desulfoprunum benzoelyticum</name>
    <dbReference type="NCBI Taxonomy" id="1506996"/>
    <lineage>
        <taxon>Bacteria</taxon>
        <taxon>Pseudomonadati</taxon>
        <taxon>Thermodesulfobacteriota</taxon>
        <taxon>Desulfobulbia</taxon>
        <taxon>Desulfobulbales</taxon>
        <taxon>Desulfobulbaceae</taxon>
        <taxon>Desulfoprunum</taxon>
    </lineage>
</organism>
<evidence type="ECO:0000256" key="1">
    <source>
        <dbReference type="ARBA" id="ARBA00000085"/>
    </source>
</evidence>
<dbReference type="SMART" id="SM00388">
    <property type="entry name" value="HisKA"/>
    <property type="match status" value="1"/>
</dbReference>
<reference evidence="5 6" key="1">
    <citation type="submission" date="2020-08" db="EMBL/GenBank/DDBJ databases">
        <title>Genomic Encyclopedia of Type Strains, Phase IV (KMG-IV): sequencing the most valuable type-strain genomes for metagenomic binning, comparative biology and taxonomic classification.</title>
        <authorList>
            <person name="Goeker M."/>
        </authorList>
    </citation>
    <scope>NUCLEOTIDE SEQUENCE [LARGE SCALE GENOMIC DNA]</scope>
    <source>
        <strain evidence="5 6">DSM 28570</strain>
    </source>
</reference>
<keyword evidence="5" id="KW-0418">Kinase</keyword>
<dbReference type="GO" id="GO:0000155">
    <property type="term" value="F:phosphorelay sensor kinase activity"/>
    <property type="evidence" value="ECO:0007669"/>
    <property type="project" value="InterPro"/>
</dbReference>
<keyword evidence="6" id="KW-1185">Reference proteome</keyword>
<accession>A0A840V833</accession>
<dbReference type="EMBL" id="JACHEO010000020">
    <property type="protein sequence ID" value="MBB5349141.1"/>
    <property type="molecule type" value="Genomic_DNA"/>
</dbReference>
<proteinExistence type="predicted"/>
<protein>
    <recommendedName>
        <fullName evidence="2">histidine kinase</fullName>
        <ecNumber evidence="2">2.7.13.3</ecNumber>
    </recommendedName>
</protein>
<dbReference type="InterPro" id="IPR036097">
    <property type="entry name" value="HisK_dim/P_sf"/>
</dbReference>
<dbReference type="PANTHER" id="PTHR43065">
    <property type="entry name" value="SENSOR HISTIDINE KINASE"/>
    <property type="match status" value="1"/>
</dbReference>
<dbReference type="CDD" id="cd00082">
    <property type="entry name" value="HisKA"/>
    <property type="match status" value="1"/>
</dbReference>
<dbReference type="AlphaFoldDB" id="A0A840V833"/>
<gene>
    <name evidence="5" type="ORF">HNQ81_002892</name>
</gene>
<dbReference type="Pfam" id="PF02518">
    <property type="entry name" value="HATPase_c"/>
    <property type="match status" value="1"/>
</dbReference>
<keyword evidence="5" id="KW-0808">Transferase</keyword>
<dbReference type="SMART" id="SM00387">
    <property type="entry name" value="HATPase_c"/>
    <property type="match status" value="1"/>
</dbReference>